<name>A0A0X1KTX2_9THEM</name>
<dbReference type="AlphaFoldDB" id="A0A0X1KTX2"/>
<dbReference type="KEGG" id="phy:AJ81_04395"/>
<proteinExistence type="predicted"/>
<dbReference type="STRING" id="1123384.AJ81_04395"/>
<gene>
    <name evidence="1" type="ORF">AJ81_04395</name>
</gene>
<dbReference type="Gene3D" id="1.10.10.10">
    <property type="entry name" value="Winged helix-like DNA-binding domain superfamily/Winged helix DNA-binding domain"/>
    <property type="match status" value="1"/>
</dbReference>
<protein>
    <submittedName>
        <fullName evidence="1">Uncharacterized protein</fullName>
    </submittedName>
</protein>
<dbReference type="InterPro" id="IPR036388">
    <property type="entry name" value="WH-like_DNA-bd_sf"/>
</dbReference>
<organism evidence="1 2">
    <name type="scientific">Pseudothermotoga hypogea DSM 11164 = NBRC 106472</name>
    <dbReference type="NCBI Taxonomy" id="1123384"/>
    <lineage>
        <taxon>Bacteria</taxon>
        <taxon>Thermotogati</taxon>
        <taxon>Thermotogota</taxon>
        <taxon>Thermotogae</taxon>
        <taxon>Thermotogales</taxon>
        <taxon>Thermotogaceae</taxon>
        <taxon>Pseudothermotoga</taxon>
    </lineage>
</organism>
<dbReference type="OrthoDB" id="36748at2"/>
<dbReference type="RefSeq" id="WP_031504779.1">
    <property type="nucleotide sequence ID" value="NC_022795.1"/>
</dbReference>
<evidence type="ECO:0000313" key="1">
    <source>
        <dbReference type="EMBL" id="AJC74714.1"/>
    </source>
</evidence>
<dbReference type="EMBL" id="CP007141">
    <property type="protein sequence ID" value="AJC74714.1"/>
    <property type="molecule type" value="Genomic_DNA"/>
</dbReference>
<reference evidence="1 2" key="1">
    <citation type="submission" date="2014-01" db="EMBL/GenBank/DDBJ databases">
        <title>Genome sequencing of Thermotog hypogea.</title>
        <authorList>
            <person name="Zhang X."/>
            <person name="Alvare G."/>
            <person name="Fristensky B."/>
            <person name="Chen L."/>
            <person name="Suen T."/>
            <person name="Chen Q."/>
            <person name="Ma K."/>
        </authorList>
    </citation>
    <scope>NUCLEOTIDE SEQUENCE [LARGE SCALE GENOMIC DNA]</scope>
    <source>
        <strain evidence="1 2">DSM 11164</strain>
    </source>
</reference>
<dbReference type="InterPro" id="IPR036390">
    <property type="entry name" value="WH_DNA-bd_sf"/>
</dbReference>
<sequence>MVESELNELFRKSPNYRIVLEAVAHRMDTYSKIKKYFLMNSISINDTTLPKLIKSLVKYSYLEERIENGSKRYVILDPIVERVMLKW</sequence>
<dbReference type="Proteomes" id="UP000077469">
    <property type="component" value="Chromosome"/>
</dbReference>
<evidence type="ECO:0000313" key="2">
    <source>
        <dbReference type="Proteomes" id="UP000077469"/>
    </source>
</evidence>
<accession>A0A0X1KTX2</accession>
<dbReference type="PATRIC" id="fig|1123384.7.peg.860"/>
<dbReference type="PaxDb" id="1123384-AJ81_04395"/>
<dbReference type="SUPFAM" id="SSF46785">
    <property type="entry name" value="Winged helix' DNA-binding domain"/>
    <property type="match status" value="1"/>
</dbReference>
<keyword evidence="2" id="KW-1185">Reference proteome</keyword>